<evidence type="ECO:0000256" key="1">
    <source>
        <dbReference type="SAM" id="MobiDB-lite"/>
    </source>
</evidence>
<dbReference type="OrthoDB" id="5570127at2759"/>
<dbReference type="EMBL" id="KB741261">
    <property type="protein sequence ID" value="ENN71570.1"/>
    <property type="molecule type" value="Genomic_DNA"/>
</dbReference>
<gene>
    <name evidence="2" type="ORF">YQE_11670</name>
</gene>
<protein>
    <submittedName>
        <fullName evidence="2">Uncharacterized protein</fullName>
    </submittedName>
</protein>
<dbReference type="SMART" id="SM01343">
    <property type="entry name" value="FATC"/>
    <property type="match status" value="1"/>
</dbReference>
<evidence type="ECO:0000313" key="2">
    <source>
        <dbReference type="EMBL" id="ENN71570.1"/>
    </source>
</evidence>
<sequence length="102" mass="11402">MQYKLIRKQQYLQSVLNILKPIIRDEVNPPKPKKSDASTNQEGVSEAERIRNVVGRAVTSISNRLNSLAQFDATDSKVATLVAAASSPDNLCRMDPAWHPWL</sequence>
<name>N6TQU8_DENPD</name>
<organism evidence="2">
    <name type="scientific">Dendroctonus ponderosae</name>
    <name type="common">Mountain pine beetle</name>
    <dbReference type="NCBI Taxonomy" id="77166"/>
    <lineage>
        <taxon>Eukaryota</taxon>
        <taxon>Metazoa</taxon>
        <taxon>Ecdysozoa</taxon>
        <taxon>Arthropoda</taxon>
        <taxon>Hexapoda</taxon>
        <taxon>Insecta</taxon>
        <taxon>Pterygota</taxon>
        <taxon>Neoptera</taxon>
        <taxon>Endopterygota</taxon>
        <taxon>Coleoptera</taxon>
        <taxon>Polyphaga</taxon>
        <taxon>Cucujiformia</taxon>
        <taxon>Curculionidae</taxon>
        <taxon>Scolytinae</taxon>
        <taxon>Dendroctonus</taxon>
    </lineage>
</organism>
<dbReference type="AlphaFoldDB" id="N6TQU8"/>
<reference evidence="2" key="1">
    <citation type="journal article" date="2013" name="Genome Biol.">
        <title>Draft genome of the mountain pine beetle, Dendroctonus ponderosae Hopkins, a major forest pest.</title>
        <authorList>
            <person name="Keeling C.I."/>
            <person name="Yuen M.M."/>
            <person name="Liao N.Y."/>
            <person name="Docking T.R."/>
            <person name="Chan S.K."/>
            <person name="Taylor G.A."/>
            <person name="Palmquist D.L."/>
            <person name="Jackman S.D."/>
            <person name="Nguyen A."/>
            <person name="Li M."/>
            <person name="Henderson H."/>
            <person name="Janes J.K."/>
            <person name="Zhao Y."/>
            <person name="Pandoh P."/>
            <person name="Moore R."/>
            <person name="Sperling F.A."/>
            <person name="Huber D.P."/>
            <person name="Birol I."/>
            <person name="Jones S.J."/>
            <person name="Bohlmann J."/>
        </authorList>
    </citation>
    <scope>NUCLEOTIDE SEQUENCE</scope>
</reference>
<dbReference type="PROSITE" id="PS51190">
    <property type="entry name" value="FATC"/>
    <property type="match status" value="1"/>
</dbReference>
<proteinExistence type="predicted"/>
<dbReference type="InterPro" id="IPR003152">
    <property type="entry name" value="FATC_dom"/>
</dbReference>
<dbReference type="Pfam" id="PF02260">
    <property type="entry name" value="FATC"/>
    <property type="match status" value="1"/>
</dbReference>
<accession>N6TQU8</accession>
<dbReference type="HOGENOM" id="CLU_2280246_0_0_1"/>
<feature type="region of interest" description="Disordered" evidence="1">
    <location>
        <begin position="25"/>
        <end position="47"/>
    </location>
</feature>
<feature type="compositionally biased region" description="Basic and acidic residues" evidence="1">
    <location>
        <begin position="25"/>
        <end position="36"/>
    </location>
</feature>
<feature type="non-terminal residue" evidence="2">
    <location>
        <position position="1"/>
    </location>
</feature>